<organism evidence="7 8">
    <name type="scientific">Devosia pacifica</name>
    <dbReference type="NCBI Taxonomy" id="1335967"/>
    <lineage>
        <taxon>Bacteria</taxon>
        <taxon>Pseudomonadati</taxon>
        <taxon>Pseudomonadota</taxon>
        <taxon>Alphaproteobacteria</taxon>
        <taxon>Hyphomicrobiales</taxon>
        <taxon>Devosiaceae</taxon>
        <taxon>Devosia</taxon>
    </lineage>
</organism>
<dbReference type="SUPFAM" id="SSF52833">
    <property type="entry name" value="Thioredoxin-like"/>
    <property type="match status" value="1"/>
</dbReference>
<dbReference type="PROSITE" id="PS51352">
    <property type="entry name" value="THIOREDOXIN_2"/>
    <property type="match status" value="1"/>
</dbReference>
<feature type="binding site" evidence="3">
    <location>
        <position position="80"/>
    </location>
    <ligand>
        <name>Cu cation</name>
        <dbReference type="ChEBI" id="CHEBI:23378"/>
    </ligand>
</feature>
<evidence type="ECO:0000259" key="6">
    <source>
        <dbReference type="PROSITE" id="PS51352"/>
    </source>
</evidence>
<keyword evidence="5" id="KW-0472">Membrane</keyword>
<dbReference type="GO" id="GO:0046872">
    <property type="term" value="F:metal ion binding"/>
    <property type="evidence" value="ECO:0007669"/>
    <property type="project" value="UniProtKB-KW"/>
</dbReference>
<keyword evidence="8" id="KW-1185">Reference proteome</keyword>
<dbReference type="PANTHER" id="PTHR12151">
    <property type="entry name" value="ELECTRON TRANSPORT PROTIN SCO1/SENC FAMILY MEMBER"/>
    <property type="match status" value="1"/>
</dbReference>
<dbReference type="EMBL" id="BMZE01000003">
    <property type="protein sequence ID" value="GHA30160.1"/>
    <property type="molecule type" value="Genomic_DNA"/>
</dbReference>
<feature type="domain" description="Thioredoxin" evidence="6">
    <location>
        <begin position="38"/>
        <end position="199"/>
    </location>
</feature>
<evidence type="ECO:0000256" key="5">
    <source>
        <dbReference type="SAM" id="Phobius"/>
    </source>
</evidence>
<keyword evidence="5" id="KW-1133">Transmembrane helix</keyword>
<dbReference type="AlphaFoldDB" id="A0A918VUH4"/>
<dbReference type="InterPro" id="IPR003782">
    <property type="entry name" value="SCO1/SenC"/>
</dbReference>
<accession>A0A918VUH4</accession>
<reference evidence="7" key="2">
    <citation type="submission" date="2020-09" db="EMBL/GenBank/DDBJ databases">
        <authorList>
            <person name="Sun Q."/>
            <person name="Kim S."/>
        </authorList>
    </citation>
    <scope>NUCLEOTIDE SEQUENCE</scope>
    <source>
        <strain evidence="7">KCTC 32437</strain>
    </source>
</reference>
<feature type="binding site" evidence="3">
    <location>
        <position position="163"/>
    </location>
    <ligand>
        <name>Cu cation</name>
        <dbReference type="ChEBI" id="CHEBI:23378"/>
    </ligand>
</feature>
<dbReference type="PANTHER" id="PTHR12151:SF25">
    <property type="entry name" value="LINALOOL DEHYDRATASE_ISOMERASE DOMAIN-CONTAINING PROTEIN"/>
    <property type="match status" value="1"/>
</dbReference>
<evidence type="ECO:0000313" key="8">
    <source>
        <dbReference type="Proteomes" id="UP000646579"/>
    </source>
</evidence>
<keyword evidence="2 3" id="KW-0186">Copper</keyword>
<comment type="caution">
    <text evidence="7">The sequence shown here is derived from an EMBL/GenBank/DDBJ whole genome shotgun (WGS) entry which is preliminary data.</text>
</comment>
<feature type="disulfide bond" description="Redox-active" evidence="4">
    <location>
        <begin position="76"/>
        <end position="80"/>
    </location>
</feature>
<evidence type="ECO:0000256" key="4">
    <source>
        <dbReference type="PIRSR" id="PIRSR603782-2"/>
    </source>
</evidence>
<feature type="transmembrane region" description="Helical" evidence="5">
    <location>
        <begin position="12"/>
        <end position="33"/>
    </location>
</feature>
<evidence type="ECO:0000256" key="3">
    <source>
        <dbReference type="PIRSR" id="PIRSR603782-1"/>
    </source>
</evidence>
<dbReference type="InterPro" id="IPR036249">
    <property type="entry name" value="Thioredoxin-like_sf"/>
</dbReference>
<dbReference type="Gene3D" id="3.40.30.10">
    <property type="entry name" value="Glutaredoxin"/>
    <property type="match status" value="1"/>
</dbReference>
<comment type="similarity">
    <text evidence="1">Belongs to the SCO1/2 family.</text>
</comment>
<evidence type="ECO:0000313" key="7">
    <source>
        <dbReference type="EMBL" id="GHA30160.1"/>
    </source>
</evidence>
<proteinExistence type="inferred from homology"/>
<keyword evidence="4" id="KW-1015">Disulfide bond</keyword>
<gene>
    <name evidence="7" type="ORF">GCM10007989_27320</name>
</gene>
<dbReference type="Pfam" id="PF02630">
    <property type="entry name" value="SCO1-SenC"/>
    <property type="match status" value="1"/>
</dbReference>
<dbReference type="CDD" id="cd02968">
    <property type="entry name" value="SCO"/>
    <property type="match status" value="1"/>
</dbReference>
<dbReference type="Proteomes" id="UP000646579">
    <property type="component" value="Unassembled WGS sequence"/>
</dbReference>
<sequence length="199" mass="22111">MQQSNLRTLRIVRMVLWALVVVVAIGASALYFLRPPERPLGLNGQSFAMTSLDGEQFTEADLRGTPSLLFFGFTHCPDVCPTTLGDTAYWRDRLDLSQDDLRVIFVTVDPQRDTQEQLEGYLAGWDGSVIGLRGTEEQTEDIKSAFGVFSERVGDGDEYTVNHTASVFMIDDDGSFEGTIAYQEDTETALAKIERLVEG</sequence>
<reference evidence="7" key="1">
    <citation type="journal article" date="2014" name="Int. J. Syst. Evol. Microbiol.">
        <title>Complete genome sequence of Corynebacterium casei LMG S-19264T (=DSM 44701T), isolated from a smear-ripened cheese.</title>
        <authorList>
            <consortium name="US DOE Joint Genome Institute (JGI-PGF)"/>
            <person name="Walter F."/>
            <person name="Albersmeier A."/>
            <person name="Kalinowski J."/>
            <person name="Ruckert C."/>
        </authorList>
    </citation>
    <scope>NUCLEOTIDE SEQUENCE</scope>
    <source>
        <strain evidence="7">KCTC 32437</strain>
    </source>
</reference>
<protein>
    <submittedName>
        <fullName evidence="7">Electron transporter SenC</fullName>
    </submittedName>
</protein>
<dbReference type="InterPro" id="IPR013766">
    <property type="entry name" value="Thioredoxin_domain"/>
</dbReference>
<keyword evidence="5" id="KW-0812">Transmembrane</keyword>
<dbReference type="RefSeq" id="WP_189426289.1">
    <property type="nucleotide sequence ID" value="NZ_BMZE01000003.1"/>
</dbReference>
<feature type="binding site" evidence="3">
    <location>
        <position position="76"/>
    </location>
    <ligand>
        <name>Cu cation</name>
        <dbReference type="ChEBI" id="CHEBI:23378"/>
    </ligand>
</feature>
<evidence type="ECO:0000256" key="1">
    <source>
        <dbReference type="ARBA" id="ARBA00010996"/>
    </source>
</evidence>
<dbReference type="FunFam" id="3.40.30.10:FF:000013">
    <property type="entry name" value="Blast:Protein SCO1 homolog, mitochondrial"/>
    <property type="match status" value="1"/>
</dbReference>
<evidence type="ECO:0000256" key="2">
    <source>
        <dbReference type="ARBA" id="ARBA00023008"/>
    </source>
</evidence>
<keyword evidence="3" id="KW-0479">Metal-binding</keyword>
<name>A0A918VUH4_9HYPH</name>